<sequence length="113" mass="12785">MYFENATHEQNYNEMMKFYSLSFGENPAFESAIYIAAYSQIHDKITRSEMDKNANPLAIALKSDYLSNSAESLALVGQSLFNGEKIDVTSVVTRGKEIFEIFVQACKIRGRLN</sequence>
<dbReference type="PATRIC" id="fig|1396.535.peg.6876"/>
<protein>
    <submittedName>
        <fullName evidence="1">Uncharacterized protein</fullName>
    </submittedName>
</protein>
<proteinExistence type="predicted"/>
<gene>
    <name evidence="1" type="ORF">B4088_5143</name>
</gene>
<dbReference type="RefSeq" id="WP_063262703.1">
    <property type="nucleotide sequence ID" value="NZ_LJKE01000098.1"/>
</dbReference>
<comment type="caution">
    <text evidence="1">The sequence shown here is derived from an EMBL/GenBank/DDBJ whole genome shotgun (WGS) entry which is preliminary data.</text>
</comment>
<name>A0A164LKH8_BACCE</name>
<dbReference type="AlphaFoldDB" id="A0A164LKH8"/>
<dbReference type="Proteomes" id="UP000076482">
    <property type="component" value="Unassembled WGS sequence"/>
</dbReference>
<evidence type="ECO:0000313" key="2">
    <source>
        <dbReference type="Proteomes" id="UP000076482"/>
    </source>
</evidence>
<organism evidence="1 2">
    <name type="scientific">Bacillus cereus</name>
    <dbReference type="NCBI Taxonomy" id="1396"/>
    <lineage>
        <taxon>Bacteria</taxon>
        <taxon>Bacillati</taxon>
        <taxon>Bacillota</taxon>
        <taxon>Bacilli</taxon>
        <taxon>Bacillales</taxon>
        <taxon>Bacillaceae</taxon>
        <taxon>Bacillus</taxon>
        <taxon>Bacillus cereus group</taxon>
    </lineage>
</organism>
<evidence type="ECO:0000313" key="1">
    <source>
        <dbReference type="EMBL" id="KZD56294.1"/>
    </source>
</evidence>
<accession>A0A164LKH8</accession>
<dbReference type="EMBL" id="LJKE01000098">
    <property type="protein sequence ID" value="KZD56294.1"/>
    <property type="molecule type" value="Genomic_DNA"/>
</dbReference>
<reference evidence="1 2" key="1">
    <citation type="submission" date="2015-09" db="EMBL/GenBank/DDBJ databases">
        <title>Bacillus cereus food isolates.</title>
        <authorList>
            <person name="Boekhorst J."/>
        </authorList>
    </citation>
    <scope>NUCLEOTIDE SEQUENCE [LARGE SCALE GENOMIC DNA]</scope>
    <source>
        <strain evidence="1 2">B4088</strain>
    </source>
</reference>